<gene>
    <name evidence="1" type="ORF">PSON_ATCC_30995.1.T0620169</name>
    <name evidence="2" type="ORF">PSON_ATCC_30995.1.T0620170</name>
</gene>
<dbReference type="EMBL" id="CAJJDN010000062">
    <property type="protein sequence ID" value="CAD8094386.1"/>
    <property type="molecule type" value="Genomic_DNA"/>
</dbReference>
<dbReference type="EMBL" id="CAJJDN010000062">
    <property type="protein sequence ID" value="CAD8094387.1"/>
    <property type="molecule type" value="Genomic_DNA"/>
</dbReference>
<name>A0A8S1NMA8_9CILI</name>
<organism evidence="2 3">
    <name type="scientific">Paramecium sonneborni</name>
    <dbReference type="NCBI Taxonomy" id="65129"/>
    <lineage>
        <taxon>Eukaryota</taxon>
        <taxon>Sar</taxon>
        <taxon>Alveolata</taxon>
        <taxon>Ciliophora</taxon>
        <taxon>Intramacronucleata</taxon>
        <taxon>Oligohymenophorea</taxon>
        <taxon>Peniculida</taxon>
        <taxon>Parameciidae</taxon>
        <taxon>Paramecium</taxon>
    </lineage>
</organism>
<evidence type="ECO:0000313" key="3">
    <source>
        <dbReference type="Proteomes" id="UP000692954"/>
    </source>
</evidence>
<comment type="caution">
    <text evidence="2">The sequence shown here is derived from an EMBL/GenBank/DDBJ whole genome shotgun (WGS) entry which is preliminary data.</text>
</comment>
<evidence type="ECO:0000313" key="2">
    <source>
        <dbReference type="EMBL" id="CAD8094387.1"/>
    </source>
</evidence>
<accession>A0A8S1NMA8</accession>
<dbReference type="OrthoDB" id="297848at2759"/>
<keyword evidence="3" id="KW-1185">Reference proteome</keyword>
<sequence length="148" mass="17936">MQERVREQLLSPQFKETEQEFITQEMRKFSSISAIEMNTPDTKYRSTITPTKMDTSKEMNSLHYRNKTFDDDIFRLYDEIKDLHQRRELNLSTLIEPKILFTKQEYPSKIIVKRKRMEVQMNNDNDQALIDKMYRANQINYNNLFNII</sequence>
<dbReference type="Proteomes" id="UP000692954">
    <property type="component" value="Unassembled WGS sequence"/>
</dbReference>
<protein>
    <submittedName>
        <fullName evidence="2">Uncharacterized protein</fullName>
    </submittedName>
</protein>
<reference evidence="2" key="1">
    <citation type="submission" date="2021-01" db="EMBL/GenBank/DDBJ databases">
        <authorList>
            <consortium name="Genoscope - CEA"/>
            <person name="William W."/>
        </authorList>
    </citation>
    <scope>NUCLEOTIDE SEQUENCE</scope>
</reference>
<evidence type="ECO:0000313" key="1">
    <source>
        <dbReference type="EMBL" id="CAD8094386.1"/>
    </source>
</evidence>
<dbReference type="AlphaFoldDB" id="A0A8S1NMA8"/>
<proteinExistence type="predicted"/>